<dbReference type="AlphaFoldDB" id="A0A540NBX1"/>
<feature type="compositionally biased region" description="Gly residues" evidence="1">
    <location>
        <begin position="8"/>
        <end position="18"/>
    </location>
</feature>
<evidence type="ECO:0000256" key="1">
    <source>
        <dbReference type="SAM" id="MobiDB-lite"/>
    </source>
</evidence>
<reference evidence="2 3" key="1">
    <citation type="journal article" date="2019" name="G3 (Bethesda)">
        <title>Sequencing of a Wild Apple (Malus baccata) Genome Unravels the Differences Between Cultivated and Wild Apple Species Regarding Disease Resistance and Cold Tolerance.</title>
        <authorList>
            <person name="Chen X."/>
        </authorList>
    </citation>
    <scope>NUCLEOTIDE SEQUENCE [LARGE SCALE GENOMIC DNA]</scope>
    <source>
        <strain evidence="3">cv. Shandingzi</strain>
        <tissue evidence="2">Leaves</tissue>
    </source>
</reference>
<gene>
    <name evidence="2" type="ORF">C1H46_005842</name>
</gene>
<organism evidence="2 3">
    <name type="scientific">Malus baccata</name>
    <name type="common">Siberian crab apple</name>
    <name type="synonym">Pyrus baccata</name>
    <dbReference type="NCBI Taxonomy" id="106549"/>
    <lineage>
        <taxon>Eukaryota</taxon>
        <taxon>Viridiplantae</taxon>
        <taxon>Streptophyta</taxon>
        <taxon>Embryophyta</taxon>
        <taxon>Tracheophyta</taxon>
        <taxon>Spermatophyta</taxon>
        <taxon>Magnoliopsida</taxon>
        <taxon>eudicotyledons</taxon>
        <taxon>Gunneridae</taxon>
        <taxon>Pentapetalae</taxon>
        <taxon>rosids</taxon>
        <taxon>fabids</taxon>
        <taxon>Rosales</taxon>
        <taxon>Rosaceae</taxon>
        <taxon>Amygdaloideae</taxon>
        <taxon>Maleae</taxon>
        <taxon>Malus</taxon>
    </lineage>
</organism>
<feature type="region of interest" description="Disordered" evidence="1">
    <location>
        <begin position="1"/>
        <end position="48"/>
    </location>
</feature>
<protein>
    <submittedName>
        <fullName evidence="2">Uncharacterized protein</fullName>
    </submittedName>
</protein>
<keyword evidence="3" id="KW-1185">Reference proteome</keyword>
<accession>A0A540NBX1</accession>
<feature type="compositionally biased region" description="Low complexity" evidence="1">
    <location>
        <begin position="19"/>
        <end position="42"/>
    </location>
</feature>
<proteinExistence type="predicted"/>
<evidence type="ECO:0000313" key="3">
    <source>
        <dbReference type="Proteomes" id="UP000315295"/>
    </source>
</evidence>
<evidence type="ECO:0000313" key="2">
    <source>
        <dbReference type="EMBL" id="TQE08536.1"/>
    </source>
</evidence>
<comment type="caution">
    <text evidence="2">The sequence shown here is derived from an EMBL/GenBank/DDBJ whole genome shotgun (WGS) entry which is preliminary data.</text>
</comment>
<name>A0A540NBX1_MALBA</name>
<dbReference type="EMBL" id="VIEB01000070">
    <property type="protein sequence ID" value="TQE08536.1"/>
    <property type="molecule type" value="Genomic_DNA"/>
</dbReference>
<dbReference type="Proteomes" id="UP000315295">
    <property type="component" value="Unassembled WGS sequence"/>
</dbReference>
<sequence length="195" mass="20624">MRPESSSSGGGGGSGGGLEIESSSSANASAASTSLSSSPSPSGKRNRDLEDEVKILKCGEEIPKNDTQHRVAATTNEVEALEMVISSGVLWGIGDVAAHFSLCQNLTRLRPEWELVQQVLLFVAKNKQLGGYGNMVSKLMHAAQYDIYGGGASALKHVEAYLLLKVQAYLLLKVQAYLLLASQLTSVSRNLLGSS</sequence>